<gene>
    <name evidence="1" type="ordered locus">YG5714_0631</name>
</gene>
<evidence type="ECO:0000313" key="2">
    <source>
        <dbReference type="Proteomes" id="UP000002308"/>
    </source>
</evidence>
<dbReference type="Proteomes" id="UP000002308">
    <property type="component" value="Chromosome"/>
</dbReference>
<dbReference type="EMBL" id="CP001403">
    <property type="protein sequence ID" value="ACP44924.1"/>
    <property type="molecule type" value="Genomic_DNA"/>
</dbReference>
<reference evidence="1 2" key="1">
    <citation type="journal article" date="2009" name="Proc. Natl. Acad. Sci. U.S.A.">
        <title>Biogeography of the Sulfolobus islandicus pan-genome.</title>
        <authorList>
            <person name="Reno M.L."/>
            <person name="Held N.L."/>
            <person name="Fields C.J."/>
            <person name="Burke P.V."/>
            <person name="Whitaker R.J."/>
        </authorList>
    </citation>
    <scope>NUCLEOTIDE SEQUENCE [LARGE SCALE GENOMIC DNA]</scope>
    <source>
        <strain evidence="2">Y.G.57.14 / Yellowstone #1</strain>
    </source>
</reference>
<organism evidence="1 2">
    <name type="scientific">Saccharolobus islandicus (strain Y.G.57.14 / Yellowstone #1)</name>
    <name type="common">Sulfolobus islandicus</name>
    <dbReference type="NCBI Taxonomy" id="439386"/>
    <lineage>
        <taxon>Archaea</taxon>
        <taxon>Thermoproteota</taxon>
        <taxon>Thermoprotei</taxon>
        <taxon>Sulfolobales</taxon>
        <taxon>Sulfolobaceae</taxon>
        <taxon>Saccharolobus</taxon>
    </lineage>
</organism>
<dbReference type="RefSeq" id="WP_012715752.1">
    <property type="nucleotide sequence ID" value="NC_012622.1"/>
</dbReference>
<dbReference type="HOGENOM" id="CLU_2519932_0_0_2"/>
<name>C3NBD9_SACI7</name>
<dbReference type="GeneID" id="7806966"/>
<evidence type="ECO:0000313" key="1">
    <source>
        <dbReference type="EMBL" id="ACP44924.1"/>
    </source>
</evidence>
<proteinExistence type="predicted"/>
<sequence length="88" mass="9902">MTTPSLSLTGLESLAIQSVLEGLNIISPESQQKLAKIAPSVMTGNRGKEYLYLIRQGQKALQDKKTFKFYQLYEKVKGKPSILQTRQE</sequence>
<dbReference type="KEGG" id="siy:YG5714_0631"/>
<dbReference type="AlphaFoldDB" id="C3NBD9"/>
<protein>
    <submittedName>
        <fullName evidence="1">ORF1 in transposon ISC1439</fullName>
    </submittedName>
</protein>
<accession>C3NBD9</accession>